<dbReference type="PROSITE" id="PS50853">
    <property type="entry name" value="FN3"/>
    <property type="match status" value="4"/>
</dbReference>
<evidence type="ECO:0000256" key="13">
    <source>
        <dbReference type="ARBA" id="ARBA00070868"/>
    </source>
</evidence>
<dbReference type="Gene3D" id="2.60.40.10">
    <property type="entry name" value="Immunoglobulins"/>
    <property type="match status" value="8"/>
</dbReference>
<dbReference type="FunFam" id="2.60.40.10:FF:000577">
    <property type="entry name" value="immunoglobulin superfamily DCC subclass member 3"/>
    <property type="match status" value="1"/>
</dbReference>
<evidence type="ECO:0000259" key="19">
    <source>
        <dbReference type="PROSITE" id="PS50853"/>
    </source>
</evidence>
<feature type="chain" id="PRO_5021252139" description="Protogenin" evidence="17">
    <location>
        <begin position="36"/>
        <end position="1061"/>
    </location>
</feature>
<dbReference type="FunFam" id="2.60.40.10:FF:000600">
    <property type="entry name" value="Contactin 2"/>
    <property type="match status" value="1"/>
</dbReference>
<feature type="domain" description="Ig-like" evidence="18">
    <location>
        <begin position="327"/>
        <end position="411"/>
    </location>
</feature>
<evidence type="ECO:0000313" key="20">
    <source>
        <dbReference type="Ensembl" id="ENSSSCP00070014277.1"/>
    </source>
</evidence>
<feature type="region of interest" description="Disordered" evidence="15">
    <location>
        <begin position="984"/>
        <end position="1036"/>
    </location>
</feature>
<evidence type="ECO:0000256" key="3">
    <source>
        <dbReference type="ARBA" id="ARBA00009588"/>
    </source>
</evidence>
<evidence type="ECO:0000256" key="15">
    <source>
        <dbReference type="SAM" id="MobiDB-lite"/>
    </source>
</evidence>
<feature type="domain" description="Fibronectin type-III" evidence="19">
    <location>
        <begin position="622"/>
        <end position="715"/>
    </location>
</feature>
<feature type="region of interest" description="Disordered" evidence="15">
    <location>
        <begin position="879"/>
        <end position="902"/>
    </location>
</feature>
<dbReference type="SMART" id="SM00409">
    <property type="entry name" value="IG"/>
    <property type="match status" value="4"/>
</dbReference>
<dbReference type="InterPro" id="IPR003598">
    <property type="entry name" value="Ig_sub2"/>
</dbReference>
<dbReference type="InterPro" id="IPR007110">
    <property type="entry name" value="Ig-like_dom"/>
</dbReference>
<feature type="domain" description="Fibronectin type-III" evidence="19">
    <location>
        <begin position="720"/>
        <end position="815"/>
    </location>
</feature>
<feature type="compositionally biased region" description="Polar residues" evidence="15">
    <location>
        <begin position="881"/>
        <end position="896"/>
    </location>
</feature>
<dbReference type="SUPFAM" id="SSF48726">
    <property type="entry name" value="Immunoglobulin"/>
    <property type="match status" value="4"/>
</dbReference>
<dbReference type="FunFam" id="2.60.40.10:FF:000930">
    <property type="entry name" value="immunoglobulin superfamily DCC subclass member 3"/>
    <property type="match status" value="1"/>
</dbReference>
<dbReference type="InterPro" id="IPR003961">
    <property type="entry name" value="FN3_dom"/>
</dbReference>
<dbReference type="Ensembl" id="ENSSSCT00070017256.1">
    <property type="protein sequence ID" value="ENSSSCP00070014277.1"/>
    <property type="gene ID" value="ENSSSCG00070008892.1"/>
</dbReference>
<organism evidence="20 21">
    <name type="scientific">Sus scrofa</name>
    <name type="common">Pig</name>
    <dbReference type="NCBI Taxonomy" id="9823"/>
    <lineage>
        <taxon>Eukaryota</taxon>
        <taxon>Metazoa</taxon>
        <taxon>Chordata</taxon>
        <taxon>Craniata</taxon>
        <taxon>Vertebrata</taxon>
        <taxon>Euteleostomi</taxon>
        <taxon>Mammalia</taxon>
        <taxon>Eutheria</taxon>
        <taxon>Laurasiatheria</taxon>
        <taxon>Artiodactyla</taxon>
        <taxon>Suina</taxon>
        <taxon>Suidae</taxon>
        <taxon>Sus</taxon>
    </lineage>
</organism>
<dbReference type="Pfam" id="PF00041">
    <property type="entry name" value="fn3"/>
    <property type="match status" value="4"/>
</dbReference>
<dbReference type="InterPro" id="IPR036179">
    <property type="entry name" value="Ig-like_dom_sf"/>
</dbReference>
<dbReference type="GO" id="GO:0050768">
    <property type="term" value="P:negative regulation of neurogenesis"/>
    <property type="evidence" value="ECO:0007669"/>
    <property type="project" value="UniProtKB-ARBA"/>
</dbReference>
<keyword evidence="4" id="KW-0217">Developmental protein</keyword>
<comment type="similarity">
    <text evidence="3">Belongs to the immunoglobulin superfamily. DCC family.</text>
</comment>
<evidence type="ECO:0000256" key="7">
    <source>
        <dbReference type="ARBA" id="ARBA00022737"/>
    </source>
</evidence>
<dbReference type="AlphaFoldDB" id="A0A4X1TF09"/>
<feature type="transmembrane region" description="Helical" evidence="16">
    <location>
        <begin position="849"/>
        <end position="869"/>
    </location>
</feature>
<dbReference type="InterPro" id="IPR013098">
    <property type="entry name" value="Ig_I-set"/>
</dbReference>
<keyword evidence="8 16" id="KW-1133">Transmembrane helix</keyword>
<dbReference type="FunFam" id="2.60.40.10:FF:000987">
    <property type="entry name" value="Protogenin"/>
    <property type="match status" value="1"/>
</dbReference>
<keyword evidence="7" id="KW-0677">Repeat</keyword>
<evidence type="ECO:0000256" key="12">
    <source>
        <dbReference type="ARBA" id="ARBA00023319"/>
    </source>
</evidence>
<evidence type="ECO:0000256" key="1">
    <source>
        <dbReference type="ARBA" id="ARBA00002140"/>
    </source>
</evidence>
<feature type="domain" description="Fibronectin type-III" evidence="19">
    <location>
        <begin position="421"/>
        <end position="515"/>
    </location>
</feature>
<evidence type="ECO:0000256" key="6">
    <source>
        <dbReference type="ARBA" id="ARBA00022729"/>
    </source>
</evidence>
<dbReference type="FunFam" id="2.60.40.10:FF:000828">
    <property type="entry name" value="Protogenin"/>
    <property type="match status" value="1"/>
</dbReference>
<evidence type="ECO:0000256" key="16">
    <source>
        <dbReference type="SAM" id="Phobius"/>
    </source>
</evidence>
<evidence type="ECO:0000256" key="9">
    <source>
        <dbReference type="ARBA" id="ARBA00023136"/>
    </source>
</evidence>
<dbReference type="PROSITE" id="PS50835">
    <property type="entry name" value="IG_LIKE"/>
    <property type="match status" value="4"/>
</dbReference>
<evidence type="ECO:0000256" key="8">
    <source>
        <dbReference type="ARBA" id="ARBA00022989"/>
    </source>
</evidence>
<feature type="domain" description="Fibronectin type-III" evidence="19">
    <location>
        <begin position="516"/>
        <end position="615"/>
    </location>
</feature>
<keyword evidence="10" id="KW-1015">Disulfide bond</keyword>
<feature type="domain" description="Ig-like" evidence="18">
    <location>
        <begin position="135"/>
        <end position="222"/>
    </location>
</feature>
<dbReference type="PRINTS" id="PR00014">
    <property type="entry name" value="FNTYPEIII"/>
</dbReference>
<keyword evidence="5 16" id="KW-0812">Transmembrane</keyword>
<dbReference type="SMART" id="SM00060">
    <property type="entry name" value="FN3"/>
    <property type="match status" value="4"/>
</dbReference>
<dbReference type="FunFam" id="2.60.40.10:FF:000299">
    <property type="entry name" value="protogenin isoform X2"/>
    <property type="match status" value="1"/>
</dbReference>
<protein>
    <recommendedName>
        <fullName evidence="13">Protogenin</fullName>
    </recommendedName>
    <alternativeName>
        <fullName evidence="14">Protein Shen-Dan</fullName>
    </alternativeName>
</protein>
<dbReference type="PANTHER" id="PTHR44170:SF47">
    <property type="entry name" value="PROTOGENIN"/>
    <property type="match status" value="1"/>
</dbReference>
<name>A0A4X1TF09_PIG</name>
<dbReference type="Pfam" id="PF07679">
    <property type="entry name" value="I-set"/>
    <property type="match status" value="3"/>
</dbReference>
<dbReference type="InterPro" id="IPR013783">
    <property type="entry name" value="Ig-like_fold"/>
</dbReference>
<evidence type="ECO:0000259" key="18">
    <source>
        <dbReference type="PROSITE" id="PS50835"/>
    </source>
</evidence>
<dbReference type="FunFam" id="2.60.40.10:FF:000455">
    <property type="entry name" value="Protogenin A"/>
    <property type="match status" value="1"/>
</dbReference>
<feature type="signal peptide" evidence="17">
    <location>
        <begin position="1"/>
        <end position="35"/>
    </location>
</feature>
<evidence type="ECO:0000256" key="11">
    <source>
        <dbReference type="ARBA" id="ARBA00023180"/>
    </source>
</evidence>
<keyword evidence="11" id="KW-0325">Glycoprotein</keyword>
<dbReference type="PANTHER" id="PTHR44170">
    <property type="entry name" value="PROTEIN SIDEKICK"/>
    <property type="match status" value="1"/>
</dbReference>
<comment type="subcellular location">
    <subcellularLocation>
        <location evidence="2">Membrane</location>
        <topology evidence="2">Single-pass membrane protein</topology>
    </subcellularLocation>
</comment>
<comment type="function">
    <text evidence="1">May play a role in anteroposterior axis elongation.</text>
</comment>
<dbReference type="InterPro" id="IPR003599">
    <property type="entry name" value="Ig_sub"/>
</dbReference>
<evidence type="ECO:0000256" key="10">
    <source>
        <dbReference type="ARBA" id="ARBA00023157"/>
    </source>
</evidence>
<sequence>MAPSLRPLARPRPPGMLLGALLLLLLLGSVPGVWCFSELFFIKEPQDITVSRKEAVVLDCQAHGEVPVKVTWLKNGAKVSENKRIQVLSNGSLYISEVEGKRGEQSDEGFYQCLAMNKYGAILSQKAHLTLSTISAFEVQPISVEVQEGGVARFACKISSNPPPVITWELNRTALPITMDRVTALPTGVLQIYDVHQRDVGNYRCVAATVAHRRKSMEASLTVIPGKESKSFHIPTIIAGPQNITTSLHQTVVLECVATGNPKPIISWSRLDHKSIDVFNTRVLGNGNLMISDIRLQHAGVYVCRATTPGTRNFTVAMATLTVLAPPSFVEWPESLTRPRAGTARFVCQAEGIPSPKMSWLKNGRKIHSNGRIKMYNSKLVINQIIPEDDAIYQCMAENSQGSVLSRARLTVVMSEDRPSAPYNVHAETMSSSAILLAWDRPLYNSDKVIAYSVHYMKAEGLNNEEYQVVIGNDTTHYIIDDLEPASNYTFYIVAYMPMGASQMSDHVTQNTLEDAPRSPELHLEPLNCTTISVKWQQDAEDTATIQGYKLYYKEEGQQENGPIFLDTTDLLYTLSGLDPRRKYHVRLLAYNNFEDGYQADQTVSTPGCVSVRDRMVPPPPPPHHLYAKANTSSSIFLHWRRPAFTTAQIINYTIRCNPVGLQNASLVLYLQTSETHMLVQGLEPNTKYEFAVRLHVDQLSSPWSPVVYHSTLPEAPAGPPVGVKVTLIEDDTALVSWKPPDGPETVVTRYTILYASRKAWIAGEWQVLHREGAITMALLENLVAGNIYIVKISASNEVGEGPFSNSVELAVLPKESPESNQRPKRLDSADAKVYSGYYHLDQKSMTGIAVGVGIALTCILICVLILIYRSKARKSSASKTAQNGSQQLPRTSASLASGHEVGKNLERAVENEESLMPMIMPNSFIDAKGGTDLIINSYGPIIKNNPKKKWLFFQDPKKIKAEQPQRRFTQVVCFYQPGTTVLISDEDSPSSPGQTASFPRPFGVAADTEHSANSEGSHETGDSGRFSHESNDEIHLSSVISTTPLTPVPSLAVIQVGLPR</sequence>
<dbReference type="SMART" id="SM00408">
    <property type="entry name" value="IGc2"/>
    <property type="match status" value="4"/>
</dbReference>
<dbReference type="Pfam" id="PF13927">
    <property type="entry name" value="Ig_3"/>
    <property type="match status" value="1"/>
</dbReference>
<feature type="compositionally biased region" description="Basic and acidic residues" evidence="15">
    <location>
        <begin position="1008"/>
        <end position="1036"/>
    </location>
</feature>
<evidence type="ECO:0000313" key="21">
    <source>
        <dbReference type="Proteomes" id="UP000314985"/>
    </source>
</evidence>
<feature type="domain" description="Ig-like" evidence="18">
    <location>
        <begin position="31"/>
        <end position="130"/>
    </location>
</feature>
<dbReference type="GO" id="GO:0016020">
    <property type="term" value="C:membrane"/>
    <property type="evidence" value="ECO:0007669"/>
    <property type="project" value="UniProtKB-SubCell"/>
</dbReference>
<dbReference type="FunFam" id="2.60.40.10:FF:000456">
    <property type="entry name" value="protogenin isoform X2"/>
    <property type="match status" value="1"/>
</dbReference>
<keyword evidence="6 17" id="KW-0732">Signal</keyword>
<evidence type="ECO:0000256" key="2">
    <source>
        <dbReference type="ARBA" id="ARBA00004167"/>
    </source>
</evidence>
<evidence type="ECO:0000256" key="14">
    <source>
        <dbReference type="ARBA" id="ARBA00075137"/>
    </source>
</evidence>
<dbReference type="CDD" id="cd00063">
    <property type="entry name" value="FN3"/>
    <property type="match status" value="4"/>
</dbReference>
<evidence type="ECO:0000256" key="17">
    <source>
        <dbReference type="SAM" id="SignalP"/>
    </source>
</evidence>
<accession>A0A4X1TF09</accession>
<keyword evidence="12" id="KW-0393">Immunoglobulin domain</keyword>
<dbReference type="Proteomes" id="UP000314985">
    <property type="component" value="Chromosome 1"/>
</dbReference>
<proteinExistence type="inferred from homology"/>
<dbReference type="SUPFAM" id="SSF49265">
    <property type="entry name" value="Fibronectin type III"/>
    <property type="match status" value="2"/>
</dbReference>
<evidence type="ECO:0000256" key="5">
    <source>
        <dbReference type="ARBA" id="ARBA00022692"/>
    </source>
</evidence>
<reference evidence="20 21" key="1">
    <citation type="submission" date="2017-08" db="EMBL/GenBank/DDBJ databases">
        <title>USMARCv1.0.</title>
        <authorList>
            <person name="Hannum G.I."/>
            <person name="Koren S."/>
            <person name="Schroeder S.G."/>
            <person name="Chin S.C."/>
            <person name="Nonneman D.J."/>
            <person name="Becker S.A."/>
            <person name="Rosen B.D."/>
            <person name="Bickhart D.M."/>
            <person name="Putnam N.H."/>
            <person name="Green R.E."/>
            <person name="Tuggle C.K."/>
            <person name="Liu H."/>
            <person name="Rohrer G.A."/>
            <person name="Warr A."/>
            <person name="Hall R."/>
            <person name="Kim K."/>
            <person name="Hume D.A."/>
            <person name="Talbot R."/>
            <person name="Chow W."/>
            <person name="Howe K."/>
            <person name="Schwartz A.S."/>
            <person name="Watson M."/>
            <person name="Archibald A.L."/>
            <person name="Phillippy A.M."/>
            <person name="Smith T.P.L."/>
        </authorList>
    </citation>
    <scope>NUCLEOTIDE SEQUENCE [LARGE SCALE GENOMIC DNA]</scope>
</reference>
<feature type="domain" description="Ig-like" evidence="18">
    <location>
        <begin position="235"/>
        <end position="322"/>
    </location>
</feature>
<evidence type="ECO:0000256" key="4">
    <source>
        <dbReference type="ARBA" id="ARBA00022473"/>
    </source>
</evidence>
<dbReference type="InterPro" id="IPR036116">
    <property type="entry name" value="FN3_sf"/>
</dbReference>
<keyword evidence="9 16" id="KW-0472">Membrane</keyword>
<reference evidence="20" key="2">
    <citation type="submission" date="2025-08" db="UniProtKB">
        <authorList>
            <consortium name="Ensembl"/>
        </authorList>
    </citation>
    <scope>IDENTIFICATION</scope>
</reference>